<feature type="domain" description="Helix-hairpin-helix DNA-binding motif class 1" evidence="5">
    <location>
        <begin position="108"/>
        <end position="127"/>
    </location>
</feature>
<keyword evidence="1" id="KW-0963">Cytoplasm</keyword>
<sequence length="197" mass="21542">MIGYLTGKIISKKPTRILLDVNGVGYTVNISISTFEKLPDLNESASLFIHTSVKEDAIDLYGFFTPSEKEMFELLISVSGIGPKLAQSLLSGIQVDELKYAIDEGNLSRITAVPGIGRKTAERLLVELRDKINKLTEKFEPAEAGAPSSIRSDAIAALVNLGYNLKTAEKIVRDVMNSRTSITIEDVIKEALSQLNK</sequence>
<dbReference type="Pfam" id="PF14520">
    <property type="entry name" value="HHH_5"/>
    <property type="match status" value="1"/>
</dbReference>
<dbReference type="InterPro" id="IPR011114">
    <property type="entry name" value="RuvA_C"/>
</dbReference>
<dbReference type="NCBIfam" id="TIGR00084">
    <property type="entry name" value="ruvA"/>
    <property type="match status" value="1"/>
</dbReference>
<evidence type="ECO:0000259" key="5">
    <source>
        <dbReference type="SMART" id="SM00278"/>
    </source>
</evidence>
<organism evidence="6">
    <name type="scientific">hydrocarbon metagenome</name>
    <dbReference type="NCBI Taxonomy" id="938273"/>
    <lineage>
        <taxon>unclassified sequences</taxon>
        <taxon>metagenomes</taxon>
        <taxon>ecological metagenomes</taxon>
    </lineage>
</organism>
<dbReference type="InterPro" id="IPR003583">
    <property type="entry name" value="Hlx-hairpin-Hlx_DNA-bd_motif"/>
</dbReference>
<dbReference type="InterPro" id="IPR012340">
    <property type="entry name" value="NA-bd_OB-fold"/>
</dbReference>
<evidence type="ECO:0000256" key="2">
    <source>
        <dbReference type="ARBA" id="ARBA00022763"/>
    </source>
</evidence>
<dbReference type="HAMAP" id="MF_00031">
    <property type="entry name" value="DNA_HJ_migration_RuvA"/>
    <property type="match status" value="1"/>
</dbReference>
<dbReference type="InterPro" id="IPR013849">
    <property type="entry name" value="DNA_helicase_Holl-junc_RuvA_I"/>
</dbReference>
<dbReference type="GO" id="GO:0006310">
    <property type="term" value="P:DNA recombination"/>
    <property type="evidence" value="ECO:0007669"/>
    <property type="project" value="InterPro"/>
</dbReference>
<dbReference type="SUPFAM" id="SSF46929">
    <property type="entry name" value="DNA helicase RuvA subunit, C-terminal domain"/>
    <property type="match status" value="1"/>
</dbReference>
<dbReference type="GO" id="GO:0003677">
    <property type="term" value="F:DNA binding"/>
    <property type="evidence" value="ECO:0007669"/>
    <property type="project" value="UniProtKB-KW"/>
</dbReference>
<evidence type="ECO:0000256" key="1">
    <source>
        <dbReference type="ARBA" id="ARBA00022490"/>
    </source>
</evidence>
<dbReference type="AlphaFoldDB" id="A0A0W8G1D3"/>
<dbReference type="InterPro" id="IPR000085">
    <property type="entry name" value="RuvA"/>
</dbReference>
<dbReference type="Pfam" id="PF01330">
    <property type="entry name" value="RuvA_N"/>
    <property type="match status" value="1"/>
</dbReference>
<keyword evidence="4" id="KW-0234">DNA repair</keyword>
<proteinExistence type="inferred from homology"/>
<keyword evidence="6" id="KW-0378">Hydrolase</keyword>
<dbReference type="EMBL" id="LNQE01000378">
    <property type="protein sequence ID" value="KUG26984.1"/>
    <property type="molecule type" value="Genomic_DNA"/>
</dbReference>
<dbReference type="GO" id="GO:0009379">
    <property type="term" value="C:Holliday junction helicase complex"/>
    <property type="evidence" value="ECO:0007669"/>
    <property type="project" value="InterPro"/>
</dbReference>
<dbReference type="InterPro" id="IPR010994">
    <property type="entry name" value="RuvA_2-like"/>
</dbReference>
<keyword evidence="6" id="KW-0547">Nucleotide-binding</keyword>
<evidence type="ECO:0000313" key="6">
    <source>
        <dbReference type="EMBL" id="KUG26984.1"/>
    </source>
</evidence>
<evidence type="ECO:0000256" key="4">
    <source>
        <dbReference type="ARBA" id="ARBA00023204"/>
    </source>
</evidence>
<dbReference type="GO" id="GO:0006281">
    <property type="term" value="P:DNA repair"/>
    <property type="evidence" value="ECO:0007669"/>
    <property type="project" value="UniProtKB-KW"/>
</dbReference>
<dbReference type="CDD" id="cd14332">
    <property type="entry name" value="UBA_RuvA_C"/>
    <property type="match status" value="1"/>
</dbReference>
<name>A0A0W8G1D3_9ZZZZ</name>
<reference evidence="6" key="1">
    <citation type="journal article" date="2015" name="Proc. Natl. Acad. Sci. U.S.A.">
        <title>Networks of energetic and metabolic interactions define dynamics in microbial communities.</title>
        <authorList>
            <person name="Embree M."/>
            <person name="Liu J.K."/>
            <person name="Al-Bassam M.M."/>
            <person name="Zengler K."/>
        </authorList>
    </citation>
    <scope>NUCLEOTIDE SEQUENCE</scope>
</reference>
<keyword evidence="6" id="KW-0067">ATP-binding</keyword>
<evidence type="ECO:0000256" key="3">
    <source>
        <dbReference type="ARBA" id="ARBA00023125"/>
    </source>
</evidence>
<comment type="caution">
    <text evidence="6">The sequence shown here is derived from an EMBL/GenBank/DDBJ whole genome shotgun (WGS) entry which is preliminary data.</text>
</comment>
<keyword evidence="2" id="KW-0227">DNA damage</keyword>
<dbReference type="GO" id="GO:0005524">
    <property type="term" value="F:ATP binding"/>
    <property type="evidence" value="ECO:0007669"/>
    <property type="project" value="InterPro"/>
</dbReference>
<dbReference type="InterPro" id="IPR036267">
    <property type="entry name" value="RuvA_C_sf"/>
</dbReference>
<dbReference type="Gene3D" id="2.40.50.140">
    <property type="entry name" value="Nucleic acid-binding proteins"/>
    <property type="match status" value="1"/>
</dbReference>
<keyword evidence="3" id="KW-0238">DNA-binding</keyword>
<dbReference type="SUPFAM" id="SSF50249">
    <property type="entry name" value="Nucleic acid-binding proteins"/>
    <property type="match status" value="1"/>
</dbReference>
<keyword evidence="6" id="KW-0347">Helicase</keyword>
<dbReference type="GO" id="GO:0009378">
    <property type="term" value="F:four-way junction helicase activity"/>
    <property type="evidence" value="ECO:0007669"/>
    <property type="project" value="InterPro"/>
</dbReference>
<accession>A0A0W8G1D3</accession>
<protein>
    <submittedName>
        <fullName evidence="6">Holliday junction dna helicase ruva</fullName>
    </submittedName>
</protein>
<dbReference type="SUPFAM" id="SSF47781">
    <property type="entry name" value="RuvA domain 2-like"/>
    <property type="match status" value="1"/>
</dbReference>
<dbReference type="SMART" id="SM00278">
    <property type="entry name" value="HhH1"/>
    <property type="match status" value="2"/>
</dbReference>
<gene>
    <name evidence="6" type="ORF">ASZ90_003166</name>
</gene>
<dbReference type="Gene3D" id="1.10.8.10">
    <property type="entry name" value="DNA helicase RuvA subunit, C-terminal domain"/>
    <property type="match status" value="1"/>
</dbReference>
<dbReference type="Pfam" id="PF07499">
    <property type="entry name" value="RuvA_C"/>
    <property type="match status" value="1"/>
</dbReference>
<feature type="domain" description="Helix-hairpin-helix DNA-binding motif class 1" evidence="5">
    <location>
        <begin position="73"/>
        <end position="92"/>
    </location>
</feature>
<dbReference type="Gene3D" id="1.10.150.20">
    <property type="entry name" value="5' to 3' exonuclease, C-terminal subdomain"/>
    <property type="match status" value="1"/>
</dbReference>